<keyword evidence="1 2" id="KW-0238">DNA-binding</keyword>
<dbReference type="PANTHER" id="PTHR30055:SF153">
    <property type="entry name" value="HTH-TYPE TRANSCRIPTIONAL REPRESSOR RV3405C"/>
    <property type="match status" value="1"/>
</dbReference>
<dbReference type="Pfam" id="PF00440">
    <property type="entry name" value="TetR_N"/>
    <property type="match status" value="1"/>
</dbReference>
<feature type="domain" description="HTH tetR-type" evidence="3">
    <location>
        <begin position="12"/>
        <end position="72"/>
    </location>
</feature>
<evidence type="ECO:0000313" key="5">
    <source>
        <dbReference type="Proteomes" id="UP000294927"/>
    </source>
</evidence>
<dbReference type="AlphaFoldDB" id="A0A4R7UY39"/>
<reference evidence="4 5" key="1">
    <citation type="submission" date="2019-03" db="EMBL/GenBank/DDBJ databases">
        <title>Genomic Encyclopedia of Archaeal and Bacterial Type Strains, Phase II (KMG-II): from individual species to whole genera.</title>
        <authorList>
            <person name="Goeker M."/>
        </authorList>
    </citation>
    <scope>NUCLEOTIDE SEQUENCE [LARGE SCALE GENOMIC DNA]</scope>
    <source>
        <strain evidence="4 5">DSM 45499</strain>
    </source>
</reference>
<dbReference type="OrthoDB" id="3267320at2"/>
<sequence length="199" mass="21787">MATIRHTPSPNRVADDVLLDAALTCVLAVGVRRTTLSDVARTAGVSRMTLYRRFPDVRGMLSALITREFGRILGAATEAARSETTARGQLVVASVHTLRALAANPFMHAIIERDAEMLVPYIFERIGTSQRMAEEYLHAQLAAGQGDGSIRAGTLKVQARTIFMLLQPYVFAIRPSTSDIELEDLLTELGRLLDVALRP</sequence>
<dbReference type="SUPFAM" id="SSF46689">
    <property type="entry name" value="Homeodomain-like"/>
    <property type="match status" value="1"/>
</dbReference>
<dbReference type="EMBL" id="SOCP01000019">
    <property type="protein sequence ID" value="TDV41779.1"/>
    <property type="molecule type" value="Genomic_DNA"/>
</dbReference>
<evidence type="ECO:0000256" key="1">
    <source>
        <dbReference type="ARBA" id="ARBA00023125"/>
    </source>
</evidence>
<name>A0A4R7UY39_9PSEU</name>
<organism evidence="4 5">
    <name type="scientific">Actinophytocola oryzae</name>
    <dbReference type="NCBI Taxonomy" id="502181"/>
    <lineage>
        <taxon>Bacteria</taxon>
        <taxon>Bacillati</taxon>
        <taxon>Actinomycetota</taxon>
        <taxon>Actinomycetes</taxon>
        <taxon>Pseudonocardiales</taxon>
        <taxon>Pseudonocardiaceae</taxon>
    </lineage>
</organism>
<evidence type="ECO:0000313" key="4">
    <source>
        <dbReference type="EMBL" id="TDV41779.1"/>
    </source>
</evidence>
<dbReference type="PANTHER" id="PTHR30055">
    <property type="entry name" value="HTH-TYPE TRANSCRIPTIONAL REGULATOR RUTR"/>
    <property type="match status" value="1"/>
</dbReference>
<dbReference type="SUPFAM" id="SSF48498">
    <property type="entry name" value="Tetracyclin repressor-like, C-terminal domain"/>
    <property type="match status" value="1"/>
</dbReference>
<accession>A0A4R7UY39</accession>
<dbReference type="RefSeq" id="WP_133907579.1">
    <property type="nucleotide sequence ID" value="NZ_SOCP01000019.1"/>
</dbReference>
<dbReference type="InterPro" id="IPR009057">
    <property type="entry name" value="Homeodomain-like_sf"/>
</dbReference>
<dbReference type="Gene3D" id="1.10.10.60">
    <property type="entry name" value="Homeodomain-like"/>
    <property type="match status" value="1"/>
</dbReference>
<dbReference type="InterPro" id="IPR036271">
    <property type="entry name" value="Tet_transcr_reg_TetR-rel_C_sf"/>
</dbReference>
<dbReference type="PROSITE" id="PS50977">
    <property type="entry name" value="HTH_TETR_2"/>
    <property type="match status" value="1"/>
</dbReference>
<gene>
    <name evidence="4" type="ORF">CLV71_119101</name>
</gene>
<dbReference type="InterPro" id="IPR001647">
    <property type="entry name" value="HTH_TetR"/>
</dbReference>
<evidence type="ECO:0000259" key="3">
    <source>
        <dbReference type="PROSITE" id="PS50977"/>
    </source>
</evidence>
<dbReference type="Proteomes" id="UP000294927">
    <property type="component" value="Unassembled WGS sequence"/>
</dbReference>
<feature type="DNA-binding region" description="H-T-H motif" evidence="2">
    <location>
        <begin position="35"/>
        <end position="54"/>
    </location>
</feature>
<keyword evidence="5" id="KW-1185">Reference proteome</keyword>
<dbReference type="GO" id="GO:0000976">
    <property type="term" value="F:transcription cis-regulatory region binding"/>
    <property type="evidence" value="ECO:0007669"/>
    <property type="project" value="TreeGrafter"/>
</dbReference>
<dbReference type="GO" id="GO:0003700">
    <property type="term" value="F:DNA-binding transcription factor activity"/>
    <property type="evidence" value="ECO:0007669"/>
    <property type="project" value="TreeGrafter"/>
</dbReference>
<comment type="caution">
    <text evidence="4">The sequence shown here is derived from an EMBL/GenBank/DDBJ whole genome shotgun (WGS) entry which is preliminary data.</text>
</comment>
<protein>
    <submittedName>
        <fullName evidence="4">TetR family transcriptional regulator</fullName>
    </submittedName>
</protein>
<dbReference type="Gene3D" id="1.10.357.10">
    <property type="entry name" value="Tetracycline Repressor, domain 2"/>
    <property type="match status" value="1"/>
</dbReference>
<proteinExistence type="predicted"/>
<dbReference type="InterPro" id="IPR050109">
    <property type="entry name" value="HTH-type_TetR-like_transc_reg"/>
</dbReference>
<evidence type="ECO:0000256" key="2">
    <source>
        <dbReference type="PROSITE-ProRule" id="PRU00335"/>
    </source>
</evidence>